<organism evidence="2 3">
    <name type="scientific">Planococcus halotolerans</name>
    <dbReference type="NCBI Taxonomy" id="2233542"/>
    <lineage>
        <taxon>Bacteria</taxon>
        <taxon>Bacillati</taxon>
        <taxon>Bacillota</taxon>
        <taxon>Bacilli</taxon>
        <taxon>Bacillales</taxon>
        <taxon>Caryophanaceae</taxon>
        <taxon>Planococcus</taxon>
    </lineage>
</organism>
<evidence type="ECO:0000313" key="3">
    <source>
        <dbReference type="Proteomes" id="UP000251002"/>
    </source>
</evidence>
<keyword evidence="3" id="KW-1185">Reference proteome</keyword>
<evidence type="ECO:0000256" key="1">
    <source>
        <dbReference type="SAM" id="Phobius"/>
    </source>
</evidence>
<comment type="caution">
    <text evidence="2">The sequence shown here is derived from an EMBL/GenBank/DDBJ whole genome shotgun (WGS) entry which is preliminary data.</text>
</comment>
<dbReference type="Pfam" id="PF11188">
    <property type="entry name" value="DUF2975"/>
    <property type="match status" value="1"/>
</dbReference>
<dbReference type="RefSeq" id="WP_112223424.1">
    <property type="nucleotide sequence ID" value="NZ_CP047673.1"/>
</dbReference>
<keyword evidence="1" id="KW-1133">Transmembrane helix</keyword>
<dbReference type="Proteomes" id="UP000251002">
    <property type="component" value="Unassembled WGS sequence"/>
</dbReference>
<dbReference type="AlphaFoldDB" id="A0A365KXZ8"/>
<reference evidence="2 3" key="1">
    <citation type="submission" date="2018-06" db="EMBL/GenBank/DDBJ databases">
        <title>The draft genome sequences of strains SCU63 and S1.</title>
        <authorList>
            <person name="Gan L."/>
        </authorList>
    </citation>
    <scope>NUCLEOTIDE SEQUENCE [LARGE SCALE GENOMIC DNA]</scope>
    <source>
        <strain evidence="2 3">SCU63</strain>
    </source>
</reference>
<proteinExistence type="predicted"/>
<dbReference type="InterPro" id="IPR021354">
    <property type="entry name" value="DUF2975"/>
</dbReference>
<feature type="transmembrane region" description="Helical" evidence="1">
    <location>
        <begin position="95"/>
        <end position="117"/>
    </location>
</feature>
<feature type="transmembrane region" description="Helical" evidence="1">
    <location>
        <begin position="46"/>
        <end position="66"/>
    </location>
</feature>
<accession>A0A365KXZ8</accession>
<gene>
    <name evidence="2" type="ORF">DP120_09440</name>
</gene>
<evidence type="ECO:0000313" key="2">
    <source>
        <dbReference type="EMBL" id="RAZ77697.1"/>
    </source>
</evidence>
<dbReference type="EMBL" id="QLZR01000003">
    <property type="protein sequence ID" value="RAZ77697.1"/>
    <property type="molecule type" value="Genomic_DNA"/>
</dbReference>
<protein>
    <submittedName>
        <fullName evidence="2">DUF2975 domain-containing protein</fullName>
    </submittedName>
</protein>
<feature type="transmembrane region" description="Helical" evidence="1">
    <location>
        <begin position="123"/>
        <end position="145"/>
    </location>
</feature>
<sequence length="162" mass="17830">MTRKQASTLFLKVVLLLIALAVLTVCLFALPGMAARDAAQHPETAYLQYPFLISAYVFFFPVFIAMHQAFKLLTYIDRNQAFSDMAVKSLKIIRYCAYAVIVFIVLGELATIALIRGEDITHIIMLGAIGSFACIVVAVFAGLLLKLLKDAIGIRSDNDLIV</sequence>
<keyword evidence="1" id="KW-0812">Transmembrane</keyword>
<keyword evidence="1" id="KW-0472">Membrane</keyword>
<name>A0A365KXZ8_9BACL</name>